<evidence type="ECO:0000259" key="3">
    <source>
        <dbReference type="Pfam" id="PF07546"/>
    </source>
</evidence>
<feature type="domain" description="EMI" evidence="3">
    <location>
        <begin position="64"/>
        <end position="127"/>
    </location>
</feature>
<evidence type="ECO:0000256" key="1">
    <source>
        <dbReference type="ARBA" id="ARBA00022729"/>
    </source>
</evidence>
<dbReference type="Pfam" id="PF07546">
    <property type="entry name" value="EMI"/>
    <property type="match status" value="1"/>
</dbReference>
<dbReference type="EMBL" id="GECU01022821">
    <property type="protein sequence ID" value="JAS84885.1"/>
    <property type="molecule type" value="Transcribed_RNA"/>
</dbReference>
<dbReference type="Gene3D" id="2.170.300.10">
    <property type="entry name" value="Tie2 ligand-binding domain superfamily"/>
    <property type="match status" value="1"/>
</dbReference>
<gene>
    <name evidence="4" type="ORF">g.34616</name>
</gene>
<evidence type="ECO:0000256" key="2">
    <source>
        <dbReference type="ARBA" id="ARBA00023157"/>
    </source>
</evidence>
<evidence type="ECO:0000313" key="4">
    <source>
        <dbReference type="EMBL" id="JAS84885.1"/>
    </source>
</evidence>
<proteinExistence type="predicted"/>
<feature type="non-terminal residue" evidence="4">
    <location>
        <position position="1"/>
    </location>
</feature>
<protein>
    <recommendedName>
        <fullName evidence="3">EMI domain-containing protein</fullName>
    </recommendedName>
</protein>
<keyword evidence="2" id="KW-1015">Disulfide bond</keyword>
<dbReference type="AlphaFoldDB" id="A0A1B6ID86"/>
<accession>A0A1B6ID86</accession>
<sequence length="178" mass="20331">RVLIFCRSFTTGRDSQIDASAPLSLHRYICWMLYCRIECWKMWLGHLAVCGFLLLPSLSLAQNHTCHRTKTVEVRVAVPLQEPATFRSYTWCLKVPPRCSKYTVVMRERITYETEVRNETVVECCPGSVWLYNVCVPACAACANMRCDTPRNCSCTPGYIGPQCNQTCEVGWWGDRCA</sequence>
<feature type="non-terminal residue" evidence="4">
    <location>
        <position position="178"/>
    </location>
</feature>
<organism evidence="4">
    <name type="scientific">Homalodisca liturata</name>
    <dbReference type="NCBI Taxonomy" id="320908"/>
    <lineage>
        <taxon>Eukaryota</taxon>
        <taxon>Metazoa</taxon>
        <taxon>Ecdysozoa</taxon>
        <taxon>Arthropoda</taxon>
        <taxon>Hexapoda</taxon>
        <taxon>Insecta</taxon>
        <taxon>Pterygota</taxon>
        <taxon>Neoptera</taxon>
        <taxon>Paraneoptera</taxon>
        <taxon>Hemiptera</taxon>
        <taxon>Auchenorrhyncha</taxon>
        <taxon>Membracoidea</taxon>
        <taxon>Cicadellidae</taxon>
        <taxon>Cicadellinae</taxon>
        <taxon>Proconiini</taxon>
        <taxon>Homalodisca</taxon>
    </lineage>
</organism>
<reference evidence="4" key="1">
    <citation type="submission" date="2015-11" db="EMBL/GenBank/DDBJ databases">
        <title>De novo transcriptome assembly of four potential Pierce s Disease insect vectors from Arizona vineyards.</title>
        <authorList>
            <person name="Tassone E.E."/>
        </authorList>
    </citation>
    <scope>NUCLEOTIDE SEQUENCE</scope>
</reference>
<dbReference type="InterPro" id="IPR011489">
    <property type="entry name" value="EMI_domain"/>
</dbReference>
<name>A0A1B6ID86_9HEMI</name>
<keyword evidence="1" id="KW-0732">Signal</keyword>